<dbReference type="PANTHER" id="PTHR31967">
    <property type="entry name" value="GROUNDHOG (HEDGEHOG-LIKE FAMILY)-RELATED"/>
    <property type="match status" value="1"/>
</dbReference>
<dbReference type="PANTHER" id="PTHR31967:SF21">
    <property type="entry name" value="GROUND-LIKE DOMAIN-CONTAINING PROTEIN"/>
    <property type="match status" value="1"/>
</dbReference>
<evidence type="ECO:0000259" key="2">
    <source>
        <dbReference type="Pfam" id="PF04155"/>
    </source>
</evidence>
<feature type="region of interest" description="Disordered" evidence="1">
    <location>
        <begin position="1"/>
        <end position="40"/>
    </location>
</feature>
<dbReference type="OrthoDB" id="5854129at2759"/>
<gene>
    <name evidence="3" type="ORF">CGOC_LOCUS4459</name>
</gene>
<accession>A0A3P6RRZ0</accession>
<name>A0A3P6RRZ0_CYLGO</name>
<protein>
    <recommendedName>
        <fullName evidence="2">Ground-like domain-containing protein</fullName>
    </recommendedName>
</protein>
<feature type="compositionally biased region" description="Basic residues" evidence="1">
    <location>
        <begin position="245"/>
        <end position="255"/>
    </location>
</feature>
<dbReference type="EMBL" id="UYRV01012351">
    <property type="protein sequence ID" value="VDK58853.1"/>
    <property type="molecule type" value="Genomic_DNA"/>
</dbReference>
<dbReference type="InterPro" id="IPR007284">
    <property type="entry name" value="Ground-like_dom"/>
</dbReference>
<organism evidence="3 4">
    <name type="scientific">Cylicostephanus goldi</name>
    <name type="common">Nematode worm</name>
    <dbReference type="NCBI Taxonomy" id="71465"/>
    <lineage>
        <taxon>Eukaryota</taxon>
        <taxon>Metazoa</taxon>
        <taxon>Ecdysozoa</taxon>
        <taxon>Nematoda</taxon>
        <taxon>Chromadorea</taxon>
        <taxon>Rhabditida</taxon>
        <taxon>Rhabditina</taxon>
        <taxon>Rhabditomorpha</taxon>
        <taxon>Strongyloidea</taxon>
        <taxon>Strongylidae</taxon>
        <taxon>Cylicostephanus</taxon>
    </lineage>
</organism>
<feature type="region of interest" description="Disordered" evidence="1">
    <location>
        <begin position="226"/>
        <end position="255"/>
    </location>
</feature>
<evidence type="ECO:0000313" key="4">
    <source>
        <dbReference type="Proteomes" id="UP000271889"/>
    </source>
</evidence>
<dbReference type="Pfam" id="PF04155">
    <property type="entry name" value="Ground-like"/>
    <property type="match status" value="1"/>
</dbReference>
<dbReference type="AlphaFoldDB" id="A0A3P6RRZ0"/>
<reference evidence="3 4" key="1">
    <citation type="submission" date="2018-11" db="EMBL/GenBank/DDBJ databases">
        <authorList>
            <consortium name="Pathogen Informatics"/>
        </authorList>
    </citation>
    <scope>NUCLEOTIDE SEQUENCE [LARGE SCALE GENOMIC DNA]</scope>
</reference>
<feature type="domain" description="Ground-like" evidence="2">
    <location>
        <begin position="130"/>
        <end position="212"/>
    </location>
</feature>
<evidence type="ECO:0000313" key="3">
    <source>
        <dbReference type="EMBL" id="VDK58853.1"/>
    </source>
</evidence>
<feature type="non-terminal residue" evidence="3">
    <location>
        <position position="255"/>
    </location>
</feature>
<keyword evidence="4" id="KW-1185">Reference proteome</keyword>
<sequence length="255" mass="28940">MEEMKAEEEAEDMKENEEEMEEEEMRITVEPAVDEADIIETTTEGTKKRIKTIRGKKTRTKADVEQAIEDTNLEGSDILSMNASFKIGGENTNIRTDRIKASLRDAPNAKYYYPPKVMVPLPTCFYNPSGYVCCNLQLNNLIEDTFEEVKNVQGYSACNIAKMANIMQQKSEQMFGHPFESIVALSDFAQNVHFAGDLVCKVEIDGKYMLTYATPYDADHAVEGVEISETPAPLEDEEGDESERRVRKERKPRKI</sequence>
<evidence type="ECO:0000256" key="1">
    <source>
        <dbReference type="SAM" id="MobiDB-lite"/>
    </source>
</evidence>
<proteinExistence type="predicted"/>
<dbReference type="Proteomes" id="UP000271889">
    <property type="component" value="Unassembled WGS sequence"/>
</dbReference>
<feature type="compositionally biased region" description="Acidic residues" evidence="1">
    <location>
        <begin position="1"/>
        <end position="24"/>
    </location>
</feature>